<comment type="pathway">
    <text evidence="3 15">Purine metabolism; IMP biosynthesis via de novo pathway; N(1)-(5-phospho-D-ribosyl)glycinamide from 5-phospho-alpha-D-ribose 1-diphosphate: step 2/2.</text>
</comment>
<keyword evidence="11" id="KW-0464">Manganese</keyword>
<evidence type="ECO:0000256" key="8">
    <source>
        <dbReference type="ARBA" id="ARBA00022755"/>
    </source>
</evidence>
<evidence type="ECO:0000313" key="19">
    <source>
        <dbReference type="Proteomes" id="UP000296144"/>
    </source>
</evidence>
<evidence type="ECO:0000256" key="3">
    <source>
        <dbReference type="ARBA" id="ARBA00005174"/>
    </source>
</evidence>
<dbReference type="UniPathway" id="UPA00074">
    <property type="reaction ID" value="UER00125"/>
</dbReference>
<dbReference type="GO" id="GO:0009113">
    <property type="term" value="P:purine nucleobase biosynthetic process"/>
    <property type="evidence" value="ECO:0007669"/>
    <property type="project" value="InterPro"/>
</dbReference>
<keyword evidence="9 16" id="KW-0067">ATP-binding</keyword>
<comment type="catalytic activity">
    <reaction evidence="15">
        <text>5-phospho-beta-D-ribosylamine + glycine + ATP = N(1)-(5-phospho-beta-D-ribosyl)glycinamide + ADP + phosphate + H(+)</text>
        <dbReference type="Rhea" id="RHEA:17453"/>
        <dbReference type="ChEBI" id="CHEBI:15378"/>
        <dbReference type="ChEBI" id="CHEBI:30616"/>
        <dbReference type="ChEBI" id="CHEBI:43474"/>
        <dbReference type="ChEBI" id="CHEBI:57305"/>
        <dbReference type="ChEBI" id="CHEBI:58681"/>
        <dbReference type="ChEBI" id="CHEBI:143788"/>
        <dbReference type="ChEBI" id="CHEBI:456216"/>
        <dbReference type="EC" id="6.3.4.13"/>
    </reaction>
</comment>
<keyword evidence="5 15" id="KW-0436">Ligase</keyword>
<evidence type="ECO:0000256" key="14">
    <source>
        <dbReference type="ARBA" id="ARBA00042864"/>
    </source>
</evidence>
<keyword evidence="19" id="KW-1185">Reference proteome</keyword>
<dbReference type="SUPFAM" id="SSF52440">
    <property type="entry name" value="PreATP-grasp domain"/>
    <property type="match status" value="1"/>
</dbReference>
<keyword evidence="7 16" id="KW-0547">Nucleotide-binding</keyword>
<evidence type="ECO:0000256" key="11">
    <source>
        <dbReference type="ARBA" id="ARBA00023211"/>
    </source>
</evidence>
<evidence type="ECO:0000256" key="5">
    <source>
        <dbReference type="ARBA" id="ARBA00022598"/>
    </source>
</evidence>
<sequence length="421" mass="46952">MKILIIGGGGREHALVWKVLQSPLTDVVFVAPGNAGTALETRVYNVAIKSTDIPALIKFAQKEKIDLTIVGPELPLIMGIVDEFRKSGLNIFGPTKSASQIENSKVFAKKFLLRHNIATPKYEYFTEINLAISYLNTIKFPIVIKANGLAAGKGVMILHNKQEAEKIVKNMLTGNLFGNSGKSIIIEEFLYGEEVSFIVMVDGKNILPMATSQDYKRIGNNNTGLNTGGMGSRSPAVFINNNLYHNIIEQIIYPTVFGMAMEQNPYTGFLYAGLIINELGKPYVIEFNCRLGDPETQSIMMRLQSDFVDLCMAGCNGILDKKDINWDSRYALSLVLATKGYPNHFINNDEIHGLSKINCNNSKIFHSGTSLCRNKLFTNGGRVLCITTLDEDTKKVKERLYKIAESIYWKNIYYRTDIGFD</sequence>
<keyword evidence="6" id="KW-0479">Metal-binding</keyword>
<dbReference type="Pfam" id="PF01071">
    <property type="entry name" value="GARS_A"/>
    <property type="match status" value="1"/>
</dbReference>
<accession>A0A2P5SWG5</accession>
<dbReference type="Gene3D" id="3.90.600.10">
    <property type="entry name" value="Phosphoribosylglycinamide synthetase, C-terminal domain"/>
    <property type="match status" value="1"/>
</dbReference>
<dbReference type="InterPro" id="IPR020561">
    <property type="entry name" value="PRibGlycinamid_synth_ATP-grasp"/>
</dbReference>
<dbReference type="InterPro" id="IPR000115">
    <property type="entry name" value="PRibGlycinamide_synth"/>
</dbReference>
<evidence type="ECO:0000259" key="17">
    <source>
        <dbReference type="PROSITE" id="PS50975"/>
    </source>
</evidence>
<dbReference type="Gene3D" id="3.30.1490.20">
    <property type="entry name" value="ATP-grasp fold, A domain"/>
    <property type="match status" value="1"/>
</dbReference>
<feature type="domain" description="ATP-grasp" evidence="17">
    <location>
        <begin position="109"/>
        <end position="316"/>
    </location>
</feature>
<dbReference type="InterPro" id="IPR016185">
    <property type="entry name" value="PreATP-grasp_dom_sf"/>
</dbReference>
<dbReference type="GO" id="GO:0004637">
    <property type="term" value="F:phosphoribosylamine-glycine ligase activity"/>
    <property type="evidence" value="ECO:0007669"/>
    <property type="project" value="UniProtKB-UniRule"/>
</dbReference>
<evidence type="ECO:0000256" key="12">
    <source>
        <dbReference type="ARBA" id="ARBA00038345"/>
    </source>
</evidence>
<evidence type="ECO:0000256" key="9">
    <source>
        <dbReference type="ARBA" id="ARBA00022840"/>
    </source>
</evidence>
<evidence type="ECO:0000256" key="13">
    <source>
        <dbReference type="ARBA" id="ARBA00042242"/>
    </source>
</evidence>
<evidence type="ECO:0000313" key="18">
    <source>
        <dbReference type="EMBL" id="PPI86656.1"/>
    </source>
</evidence>
<keyword evidence="8 15" id="KW-0658">Purine biosynthesis</keyword>
<dbReference type="AlphaFoldDB" id="A0A2P5SWG5"/>
<dbReference type="FunFam" id="3.40.50.20:FF:000006">
    <property type="entry name" value="Phosphoribosylamine--glycine ligase, chloroplastic"/>
    <property type="match status" value="1"/>
</dbReference>
<dbReference type="PANTHER" id="PTHR43472">
    <property type="entry name" value="PHOSPHORIBOSYLAMINE--GLYCINE LIGASE"/>
    <property type="match status" value="1"/>
</dbReference>
<dbReference type="EMBL" id="PDKU01000001">
    <property type="protein sequence ID" value="PPI86656.1"/>
    <property type="molecule type" value="Genomic_DNA"/>
</dbReference>
<dbReference type="Pfam" id="PF02844">
    <property type="entry name" value="GARS_N"/>
    <property type="match status" value="1"/>
</dbReference>
<evidence type="ECO:0000256" key="7">
    <source>
        <dbReference type="ARBA" id="ARBA00022741"/>
    </source>
</evidence>
<dbReference type="SUPFAM" id="SSF56059">
    <property type="entry name" value="Glutathione synthetase ATP-binding domain-like"/>
    <property type="match status" value="1"/>
</dbReference>
<dbReference type="PROSITE" id="PS50975">
    <property type="entry name" value="ATP_GRASP"/>
    <property type="match status" value="1"/>
</dbReference>
<dbReference type="HAMAP" id="MF_00138">
    <property type="entry name" value="GARS"/>
    <property type="match status" value="1"/>
</dbReference>
<dbReference type="Gene3D" id="3.30.470.20">
    <property type="entry name" value="ATP-grasp fold, B domain"/>
    <property type="match status" value="1"/>
</dbReference>
<dbReference type="OrthoDB" id="9807240at2"/>
<dbReference type="Proteomes" id="UP000296144">
    <property type="component" value="Unassembled WGS sequence"/>
</dbReference>
<comment type="caution">
    <text evidence="18">The sequence shown here is derived from an EMBL/GenBank/DDBJ whole genome shotgun (WGS) entry which is preliminary data.</text>
</comment>
<dbReference type="InterPro" id="IPR020562">
    <property type="entry name" value="PRibGlycinamide_synth_N"/>
</dbReference>
<evidence type="ECO:0000256" key="15">
    <source>
        <dbReference type="HAMAP-Rule" id="MF_00138"/>
    </source>
</evidence>
<dbReference type="PANTHER" id="PTHR43472:SF1">
    <property type="entry name" value="PHOSPHORIBOSYLAMINE--GLYCINE LIGASE, CHLOROPLASTIC"/>
    <property type="match status" value="1"/>
</dbReference>
<evidence type="ECO:0000256" key="2">
    <source>
        <dbReference type="ARBA" id="ARBA00001946"/>
    </source>
</evidence>
<evidence type="ECO:0000256" key="6">
    <source>
        <dbReference type="ARBA" id="ARBA00022723"/>
    </source>
</evidence>
<evidence type="ECO:0000256" key="10">
    <source>
        <dbReference type="ARBA" id="ARBA00022842"/>
    </source>
</evidence>
<protein>
    <recommendedName>
        <fullName evidence="4 15">Phosphoribosylamine--glycine ligase</fullName>
        <ecNumber evidence="4 15">6.3.4.13</ecNumber>
    </recommendedName>
    <alternativeName>
        <fullName evidence="15">GARS</fullName>
    </alternativeName>
    <alternativeName>
        <fullName evidence="13 15">Glycinamide ribonucleotide synthetase</fullName>
    </alternativeName>
    <alternativeName>
        <fullName evidence="14 15">Phosphoribosylglycinamide synthetase</fullName>
    </alternativeName>
</protein>
<dbReference type="GO" id="GO:0006189">
    <property type="term" value="P:'de novo' IMP biosynthetic process"/>
    <property type="evidence" value="ECO:0007669"/>
    <property type="project" value="UniProtKB-UniRule"/>
</dbReference>
<dbReference type="InterPro" id="IPR020560">
    <property type="entry name" value="PRibGlycinamide_synth_C-dom"/>
</dbReference>
<dbReference type="Pfam" id="PF02843">
    <property type="entry name" value="GARS_C"/>
    <property type="match status" value="1"/>
</dbReference>
<name>A0A2P5SWG5_9GAMM</name>
<dbReference type="InterPro" id="IPR011054">
    <property type="entry name" value="Rudment_hybrid_motif"/>
</dbReference>
<comment type="cofactor">
    <cofactor evidence="2">
        <name>Mg(2+)</name>
        <dbReference type="ChEBI" id="CHEBI:18420"/>
    </cofactor>
</comment>
<dbReference type="InterPro" id="IPR020559">
    <property type="entry name" value="PRibGlycinamide_synth_CS"/>
</dbReference>
<dbReference type="RefSeq" id="WP_136129817.1">
    <property type="nucleotide sequence ID" value="NZ_PDKU01000001.1"/>
</dbReference>
<dbReference type="InterPro" id="IPR011761">
    <property type="entry name" value="ATP-grasp"/>
</dbReference>
<dbReference type="SMART" id="SM01210">
    <property type="entry name" value="GARS_C"/>
    <property type="match status" value="1"/>
</dbReference>
<dbReference type="FunFam" id="3.30.470.20:FF:000031">
    <property type="entry name" value="Phosphoribosylamine--glycine ligase"/>
    <property type="match status" value="1"/>
</dbReference>
<dbReference type="Gene3D" id="3.40.50.20">
    <property type="match status" value="1"/>
</dbReference>
<dbReference type="InterPro" id="IPR037123">
    <property type="entry name" value="PRibGlycinamide_synth_C_sf"/>
</dbReference>
<dbReference type="NCBIfam" id="TIGR00877">
    <property type="entry name" value="purD"/>
    <property type="match status" value="1"/>
</dbReference>
<keyword evidence="10" id="KW-0460">Magnesium</keyword>
<reference evidence="18 19" key="1">
    <citation type="journal article" date="2018" name="Genome Biol. Evol.">
        <title>Cladogenesis and Genomic Streamlining in Extracellular Endosymbionts of Tropical Stink Bugs.</title>
        <authorList>
            <person name="Otero-Bravo A."/>
            <person name="Goffredi S."/>
            <person name="Sabree Z.L."/>
        </authorList>
    </citation>
    <scope>NUCLEOTIDE SEQUENCE [LARGE SCALE GENOMIC DNA]</scope>
    <source>
        <strain evidence="18 19">SoEL</strain>
    </source>
</reference>
<dbReference type="SMART" id="SM01209">
    <property type="entry name" value="GARS_A"/>
    <property type="match status" value="1"/>
</dbReference>
<proteinExistence type="inferred from homology"/>
<dbReference type="GO" id="GO:0005524">
    <property type="term" value="F:ATP binding"/>
    <property type="evidence" value="ECO:0007669"/>
    <property type="project" value="UniProtKB-UniRule"/>
</dbReference>
<dbReference type="InterPro" id="IPR013815">
    <property type="entry name" value="ATP_grasp_subdomain_1"/>
</dbReference>
<comment type="cofactor">
    <cofactor evidence="1">
        <name>Mn(2+)</name>
        <dbReference type="ChEBI" id="CHEBI:29035"/>
    </cofactor>
</comment>
<dbReference type="EC" id="6.3.4.13" evidence="4 15"/>
<evidence type="ECO:0000256" key="1">
    <source>
        <dbReference type="ARBA" id="ARBA00001936"/>
    </source>
</evidence>
<dbReference type="GO" id="GO:0046872">
    <property type="term" value="F:metal ion binding"/>
    <property type="evidence" value="ECO:0007669"/>
    <property type="project" value="UniProtKB-KW"/>
</dbReference>
<dbReference type="PROSITE" id="PS00184">
    <property type="entry name" value="GARS"/>
    <property type="match status" value="1"/>
</dbReference>
<gene>
    <name evidence="15" type="primary">purD</name>
    <name evidence="18" type="ORF">CRV10_00090</name>
</gene>
<comment type="similarity">
    <text evidence="12 15">Belongs to the GARS family.</text>
</comment>
<evidence type="ECO:0000256" key="4">
    <source>
        <dbReference type="ARBA" id="ARBA00013255"/>
    </source>
</evidence>
<organism evidence="18 19">
    <name type="scientific">Candidatus Pantoea edessiphila</name>
    <dbReference type="NCBI Taxonomy" id="2044610"/>
    <lineage>
        <taxon>Bacteria</taxon>
        <taxon>Pseudomonadati</taxon>
        <taxon>Pseudomonadota</taxon>
        <taxon>Gammaproteobacteria</taxon>
        <taxon>Enterobacterales</taxon>
        <taxon>Erwiniaceae</taxon>
        <taxon>Pantoea</taxon>
    </lineage>
</organism>
<dbReference type="SUPFAM" id="SSF51246">
    <property type="entry name" value="Rudiment single hybrid motif"/>
    <property type="match status" value="1"/>
</dbReference>
<evidence type="ECO:0000256" key="16">
    <source>
        <dbReference type="PROSITE-ProRule" id="PRU00409"/>
    </source>
</evidence>